<evidence type="ECO:0000313" key="2">
    <source>
        <dbReference type="EMBL" id="NKY60778.1"/>
    </source>
</evidence>
<keyword evidence="1" id="KW-1133">Transmembrane helix</keyword>
<comment type="caution">
    <text evidence="2">The sequence shown here is derived from an EMBL/GenBank/DDBJ whole genome shotgun (WGS) entry which is preliminary data.</text>
</comment>
<keyword evidence="1" id="KW-0812">Transmembrane</keyword>
<name>A0A846YTF7_9NOCA</name>
<evidence type="ECO:0000313" key="3">
    <source>
        <dbReference type="Proteomes" id="UP000570678"/>
    </source>
</evidence>
<reference evidence="2 3" key="1">
    <citation type="submission" date="2020-04" db="EMBL/GenBank/DDBJ databases">
        <title>MicrobeNet Type strains.</title>
        <authorList>
            <person name="Nicholson A.C."/>
        </authorList>
    </citation>
    <scope>NUCLEOTIDE SEQUENCE [LARGE SCALE GENOMIC DNA]</scope>
    <source>
        <strain evidence="2 3">JCM 3332</strain>
    </source>
</reference>
<dbReference type="AlphaFoldDB" id="A0A846YTF7"/>
<keyword evidence="3" id="KW-1185">Reference proteome</keyword>
<accession>A0A846YTF7</accession>
<proteinExistence type="predicted"/>
<sequence>MNSTIWPLLTWAGVIGVLAVLGLVTPAPWRDLFWLLAKSMSAVLVLALTVAGLLLVVTL</sequence>
<feature type="transmembrane region" description="Helical" evidence="1">
    <location>
        <begin position="6"/>
        <end position="25"/>
    </location>
</feature>
<evidence type="ECO:0000256" key="1">
    <source>
        <dbReference type="SAM" id="Phobius"/>
    </source>
</evidence>
<organism evidence="2 3">
    <name type="scientific">Nocardia flavorosea</name>
    <dbReference type="NCBI Taxonomy" id="53429"/>
    <lineage>
        <taxon>Bacteria</taxon>
        <taxon>Bacillati</taxon>
        <taxon>Actinomycetota</taxon>
        <taxon>Actinomycetes</taxon>
        <taxon>Mycobacteriales</taxon>
        <taxon>Nocardiaceae</taxon>
        <taxon>Nocardia</taxon>
    </lineage>
</organism>
<protein>
    <submittedName>
        <fullName evidence="2">Uncharacterized protein</fullName>
    </submittedName>
</protein>
<keyword evidence="1" id="KW-0472">Membrane</keyword>
<dbReference type="EMBL" id="JAAXOT010000028">
    <property type="protein sequence ID" value="NKY60778.1"/>
    <property type="molecule type" value="Genomic_DNA"/>
</dbReference>
<dbReference type="Proteomes" id="UP000570678">
    <property type="component" value="Unassembled WGS sequence"/>
</dbReference>
<dbReference type="RefSeq" id="WP_157117145.1">
    <property type="nucleotide sequence ID" value="NZ_JAAXOT010000028.1"/>
</dbReference>
<feature type="transmembrane region" description="Helical" evidence="1">
    <location>
        <begin position="32"/>
        <end position="57"/>
    </location>
</feature>
<gene>
    <name evidence="2" type="ORF">HGA15_32510</name>
</gene>